<feature type="domain" description="Reverse transcriptase" evidence="1">
    <location>
        <begin position="37"/>
        <end position="168"/>
    </location>
</feature>
<evidence type="ECO:0000313" key="2">
    <source>
        <dbReference type="EMBL" id="KAL0329054.1"/>
    </source>
</evidence>
<dbReference type="EMBL" id="JACGWJ010000022">
    <property type="protein sequence ID" value="KAL0329054.1"/>
    <property type="molecule type" value="Genomic_DNA"/>
</dbReference>
<dbReference type="InterPro" id="IPR043502">
    <property type="entry name" value="DNA/RNA_pol_sf"/>
</dbReference>
<evidence type="ECO:0000259" key="1">
    <source>
        <dbReference type="Pfam" id="PF00078"/>
    </source>
</evidence>
<dbReference type="PANTHER" id="PTHR33116">
    <property type="entry name" value="REVERSE TRANSCRIPTASE ZINC-BINDING DOMAIN-CONTAINING PROTEIN-RELATED-RELATED"/>
    <property type="match status" value="1"/>
</dbReference>
<comment type="caution">
    <text evidence="2">The sequence shown here is derived from an EMBL/GenBank/DDBJ whole genome shotgun (WGS) entry which is preliminary data.</text>
</comment>
<organism evidence="2">
    <name type="scientific">Sesamum radiatum</name>
    <name type="common">Black benniseed</name>
    <dbReference type="NCBI Taxonomy" id="300843"/>
    <lineage>
        <taxon>Eukaryota</taxon>
        <taxon>Viridiplantae</taxon>
        <taxon>Streptophyta</taxon>
        <taxon>Embryophyta</taxon>
        <taxon>Tracheophyta</taxon>
        <taxon>Spermatophyta</taxon>
        <taxon>Magnoliopsida</taxon>
        <taxon>eudicotyledons</taxon>
        <taxon>Gunneridae</taxon>
        <taxon>Pentapetalae</taxon>
        <taxon>asterids</taxon>
        <taxon>lamiids</taxon>
        <taxon>Lamiales</taxon>
        <taxon>Pedaliaceae</taxon>
        <taxon>Sesamum</taxon>
    </lineage>
</organism>
<protein>
    <recommendedName>
        <fullName evidence="1">Reverse transcriptase domain-containing protein</fullName>
    </recommendedName>
</protein>
<dbReference type="InterPro" id="IPR000477">
    <property type="entry name" value="RT_dom"/>
</dbReference>
<reference evidence="2" key="1">
    <citation type="submission" date="2020-06" db="EMBL/GenBank/DDBJ databases">
        <authorList>
            <person name="Li T."/>
            <person name="Hu X."/>
            <person name="Zhang T."/>
            <person name="Song X."/>
            <person name="Zhang H."/>
            <person name="Dai N."/>
            <person name="Sheng W."/>
            <person name="Hou X."/>
            <person name="Wei L."/>
        </authorList>
    </citation>
    <scope>NUCLEOTIDE SEQUENCE</scope>
    <source>
        <strain evidence="2">G02</strain>
        <tissue evidence="2">Leaf</tissue>
    </source>
</reference>
<proteinExistence type="predicted"/>
<dbReference type="Pfam" id="PF00078">
    <property type="entry name" value="RVT_1"/>
    <property type="match status" value="1"/>
</dbReference>
<accession>A0AAW2MC24</accession>
<sequence>MDSRPLSIKHAGKSLQKTFGRWPKISLLELNHSLDLRYSKSNGILKLDMSKAYDRVCWKFLYSVMSRMVTPRRSAQGLRQGDPISTSLFIIVAKALSRDDIIIFTNSEEDGLRKLMQFLQRYVDISGQQINHAKSSFVPGKNANLIAHRIRNNTGFTMKSLPITYLGAPLYKGHKKKILYQTLIDKVDLKLQDGNTLICHMVADSSSSKVCLLQRLSTSFKSSIVNSPVGIIKKTGASLWKIILGINGYTQKNSLD</sequence>
<dbReference type="SUPFAM" id="SSF56672">
    <property type="entry name" value="DNA/RNA polymerases"/>
    <property type="match status" value="1"/>
</dbReference>
<name>A0AAW2MC24_SESRA</name>
<dbReference type="PANTHER" id="PTHR33116:SF80">
    <property type="entry name" value="REVERSE TRANSCRIPTASE ZINC-BINDING DOMAIN-CONTAINING PROTEIN"/>
    <property type="match status" value="1"/>
</dbReference>
<reference evidence="2" key="2">
    <citation type="journal article" date="2024" name="Plant">
        <title>Genomic evolution and insights into agronomic trait innovations of Sesamum species.</title>
        <authorList>
            <person name="Miao H."/>
            <person name="Wang L."/>
            <person name="Qu L."/>
            <person name="Liu H."/>
            <person name="Sun Y."/>
            <person name="Le M."/>
            <person name="Wang Q."/>
            <person name="Wei S."/>
            <person name="Zheng Y."/>
            <person name="Lin W."/>
            <person name="Duan Y."/>
            <person name="Cao H."/>
            <person name="Xiong S."/>
            <person name="Wang X."/>
            <person name="Wei L."/>
            <person name="Li C."/>
            <person name="Ma Q."/>
            <person name="Ju M."/>
            <person name="Zhao R."/>
            <person name="Li G."/>
            <person name="Mu C."/>
            <person name="Tian Q."/>
            <person name="Mei H."/>
            <person name="Zhang T."/>
            <person name="Gao T."/>
            <person name="Zhang H."/>
        </authorList>
    </citation>
    <scope>NUCLEOTIDE SEQUENCE</scope>
    <source>
        <strain evidence="2">G02</strain>
    </source>
</reference>
<gene>
    <name evidence="2" type="ORF">Sradi_4892100</name>
</gene>
<dbReference type="AlphaFoldDB" id="A0AAW2MC24"/>